<name>A0A3E0VR98_9MICO</name>
<protein>
    <submittedName>
        <fullName evidence="1">Uncharacterized protein</fullName>
    </submittedName>
</protein>
<reference evidence="1 2" key="1">
    <citation type="submission" date="2017-04" db="EMBL/GenBank/DDBJ databases">
        <title>Comparative genome analysis of Subtercola boreus.</title>
        <authorList>
            <person name="Cho Y.-J."/>
            <person name="Cho A."/>
            <person name="Kim O.-S."/>
            <person name="Lee J.-I."/>
        </authorList>
    </citation>
    <scope>NUCLEOTIDE SEQUENCE [LARGE SCALE GENOMIC DNA]</scope>
    <source>
        <strain evidence="1 2">P27479</strain>
    </source>
</reference>
<comment type="caution">
    <text evidence="1">The sequence shown here is derived from an EMBL/GenBank/DDBJ whole genome shotgun (WGS) entry which is preliminary data.</text>
</comment>
<dbReference type="AlphaFoldDB" id="A0A3E0VR98"/>
<evidence type="ECO:0000313" key="1">
    <source>
        <dbReference type="EMBL" id="RFA12155.1"/>
    </source>
</evidence>
<accession>A0A3E0VR98</accession>
<organism evidence="1 2">
    <name type="scientific">Subtercola boreus</name>
    <dbReference type="NCBI Taxonomy" id="120213"/>
    <lineage>
        <taxon>Bacteria</taxon>
        <taxon>Bacillati</taxon>
        <taxon>Actinomycetota</taxon>
        <taxon>Actinomycetes</taxon>
        <taxon>Micrococcales</taxon>
        <taxon>Microbacteriaceae</taxon>
        <taxon>Subtercola</taxon>
    </lineage>
</organism>
<sequence length="77" mass="8220">MVNSVEATFVGGPRPGRQPVQCMDDAGQLPQTIGVEGGTYSRTGYGTFDGQWTYEDPIAYTFDPDDQAGTVRGETVG</sequence>
<dbReference type="EMBL" id="NBXB01000045">
    <property type="protein sequence ID" value="RFA12155.1"/>
    <property type="molecule type" value="Genomic_DNA"/>
</dbReference>
<gene>
    <name evidence="1" type="ORF">B7R22_17145</name>
</gene>
<dbReference type="Proteomes" id="UP000256541">
    <property type="component" value="Unassembled WGS sequence"/>
</dbReference>
<evidence type="ECO:0000313" key="2">
    <source>
        <dbReference type="Proteomes" id="UP000256541"/>
    </source>
</evidence>
<proteinExistence type="predicted"/>